<dbReference type="Proteomes" id="UP001501496">
    <property type="component" value="Unassembled WGS sequence"/>
</dbReference>
<keyword evidence="2" id="KW-1185">Reference proteome</keyword>
<protein>
    <submittedName>
        <fullName evidence="1">Uncharacterized protein</fullName>
    </submittedName>
</protein>
<dbReference type="EMBL" id="BAABCA010000002">
    <property type="protein sequence ID" value="GAA4232805.1"/>
    <property type="molecule type" value="Genomic_DNA"/>
</dbReference>
<organism evidence="1 2">
    <name type="scientific">Postechiella marina</name>
    <dbReference type="NCBI Taxonomy" id="943941"/>
    <lineage>
        <taxon>Bacteria</taxon>
        <taxon>Pseudomonadati</taxon>
        <taxon>Bacteroidota</taxon>
        <taxon>Flavobacteriia</taxon>
        <taxon>Flavobacteriales</taxon>
        <taxon>Flavobacteriaceae</taxon>
        <taxon>Postechiella</taxon>
    </lineage>
</organism>
<name>A0ABP8C3C5_9FLAO</name>
<comment type="caution">
    <text evidence="1">The sequence shown here is derived from an EMBL/GenBank/DDBJ whole genome shotgun (WGS) entry which is preliminary data.</text>
</comment>
<reference evidence="2" key="1">
    <citation type="journal article" date="2019" name="Int. J. Syst. Evol. Microbiol.">
        <title>The Global Catalogue of Microorganisms (GCM) 10K type strain sequencing project: providing services to taxonomists for standard genome sequencing and annotation.</title>
        <authorList>
            <consortium name="The Broad Institute Genomics Platform"/>
            <consortium name="The Broad Institute Genome Sequencing Center for Infectious Disease"/>
            <person name="Wu L."/>
            <person name="Ma J."/>
        </authorList>
    </citation>
    <scope>NUCLEOTIDE SEQUENCE [LARGE SCALE GENOMIC DNA]</scope>
    <source>
        <strain evidence="2">JCM 17630</strain>
    </source>
</reference>
<gene>
    <name evidence="1" type="ORF">GCM10022291_08340</name>
</gene>
<sequence length="66" mass="8023">MIIIKNSCLIEKYVYIWKTNLVNQFFNMKFNLARKYKVNVSRLGRYFYILGINPEGKFLKKRKVVE</sequence>
<proteinExistence type="predicted"/>
<accession>A0ABP8C3C5</accession>
<evidence type="ECO:0000313" key="1">
    <source>
        <dbReference type="EMBL" id="GAA4232805.1"/>
    </source>
</evidence>
<evidence type="ECO:0000313" key="2">
    <source>
        <dbReference type="Proteomes" id="UP001501496"/>
    </source>
</evidence>